<evidence type="ECO:0000256" key="1">
    <source>
        <dbReference type="ARBA" id="ARBA00004651"/>
    </source>
</evidence>
<keyword evidence="5 7" id="KW-1133">Transmembrane helix</keyword>
<dbReference type="GO" id="GO:0055085">
    <property type="term" value="P:transmembrane transport"/>
    <property type="evidence" value="ECO:0007669"/>
    <property type="project" value="InterPro"/>
</dbReference>
<feature type="transmembrane region" description="Helical" evidence="7">
    <location>
        <begin position="12"/>
        <end position="37"/>
    </location>
</feature>
<comment type="similarity">
    <text evidence="7">Belongs to the binding-protein-dependent transport system permease family.</text>
</comment>
<dbReference type="PANTHER" id="PTHR32243">
    <property type="entry name" value="MALTOSE TRANSPORT SYSTEM PERMEASE-RELATED"/>
    <property type="match status" value="1"/>
</dbReference>
<reference evidence="9" key="1">
    <citation type="journal article" date="2020" name="mSystems">
        <title>Genome- and Community-Level Interaction Insights into Carbon Utilization and Element Cycling Functions of Hydrothermarchaeota in Hydrothermal Sediment.</title>
        <authorList>
            <person name="Zhou Z."/>
            <person name="Liu Y."/>
            <person name="Xu W."/>
            <person name="Pan J."/>
            <person name="Luo Z.H."/>
            <person name="Li M."/>
        </authorList>
    </citation>
    <scope>NUCLEOTIDE SEQUENCE [LARGE SCALE GENOMIC DNA]</scope>
    <source>
        <strain evidence="9">SpSt-210</strain>
    </source>
</reference>
<dbReference type="EMBL" id="DSIY01000043">
    <property type="protein sequence ID" value="HEG90207.1"/>
    <property type="molecule type" value="Genomic_DNA"/>
</dbReference>
<dbReference type="CDD" id="cd06261">
    <property type="entry name" value="TM_PBP2"/>
    <property type="match status" value="1"/>
</dbReference>
<evidence type="ECO:0000256" key="3">
    <source>
        <dbReference type="ARBA" id="ARBA00022475"/>
    </source>
</evidence>
<evidence type="ECO:0000256" key="4">
    <source>
        <dbReference type="ARBA" id="ARBA00022692"/>
    </source>
</evidence>
<keyword evidence="2 7" id="KW-0813">Transport</keyword>
<accession>A0A831X6M1</accession>
<comment type="caution">
    <text evidence="9">The sequence shown here is derived from an EMBL/GenBank/DDBJ whole genome shotgun (WGS) entry which is preliminary data.</text>
</comment>
<dbReference type="PANTHER" id="PTHR32243:SF18">
    <property type="entry name" value="INNER MEMBRANE ABC TRANSPORTER PERMEASE PROTEIN YCJP"/>
    <property type="match status" value="1"/>
</dbReference>
<evidence type="ECO:0000256" key="7">
    <source>
        <dbReference type="RuleBase" id="RU363032"/>
    </source>
</evidence>
<feature type="transmembrane region" description="Helical" evidence="7">
    <location>
        <begin position="207"/>
        <end position="227"/>
    </location>
</feature>
<feature type="transmembrane region" description="Helical" evidence="7">
    <location>
        <begin position="248"/>
        <end position="273"/>
    </location>
</feature>
<evidence type="ECO:0000256" key="6">
    <source>
        <dbReference type="ARBA" id="ARBA00023136"/>
    </source>
</evidence>
<dbReference type="InterPro" id="IPR000515">
    <property type="entry name" value="MetI-like"/>
</dbReference>
<keyword evidence="6 7" id="KW-0472">Membrane</keyword>
<evidence type="ECO:0000259" key="8">
    <source>
        <dbReference type="PROSITE" id="PS50928"/>
    </source>
</evidence>
<feature type="transmembrane region" description="Helical" evidence="7">
    <location>
        <begin position="115"/>
        <end position="134"/>
    </location>
</feature>
<evidence type="ECO:0000313" key="9">
    <source>
        <dbReference type="EMBL" id="HEG90207.1"/>
    </source>
</evidence>
<protein>
    <submittedName>
        <fullName evidence="9">Carbohydrate ABC transporter permease</fullName>
    </submittedName>
</protein>
<comment type="subcellular location">
    <subcellularLocation>
        <location evidence="1 7">Cell membrane</location>
        <topology evidence="1 7">Multi-pass membrane protein</topology>
    </subcellularLocation>
</comment>
<feature type="transmembrane region" description="Helical" evidence="7">
    <location>
        <begin position="305"/>
        <end position="326"/>
    </location>
</feature>
<gene>
    <name evidence="9" type="ORF">ENP34_01985</name>
</gene>
<keyword evidence="4 7" id="KW-0812">Transmembrane</keyword>
<dbReference type="SUPFAM" id="SSF161098">
    <property type="entry name" value="MetI-like"/>
    <property type="match status" value="2"/>
</dbReference>
<organism evidence="9">
    <name type="scientific">Thermorudis peleae</name>
    <dbReference type="NCBI Taxonomy" id="1382356"/>
    <lineage>
        <taxon>Bacteria</taxon>
        <taxon>Pseudomonadati</taxon>
        <taxon>Thermomicrobiota</taxon>
        <taxon>Thermomicrobia</taxon>
        <taxon>Thermomicrobia incertae sedis</taxon>
        <taxon>Thermorudis</taxon>
    </lineage>
</organism>
<feature type="transmembrane region" description="Helical" evidence="7">
    <location>
        <begin position="83"/>
        <end position="108"/>
    </location>
</feature>
<feature type="transmembrane region" description="Helical" evidence="7">
    <location>
        <begin position="140"/>
        <end position="160"/>
    </location>
</feature>
<sequence>MALRWRTSPTRPGPLALLASYTILTVWAFVVLFPLYWLTITSFKLPIHVNEGPRYVPFLDFQPSLHAWRYILVDLGNDTLRPYLNTVIVGVTSSVLTLLLGAAATYGLSRFTYRVRLASVLVFLAGAVLAAVALEFGLPWQLAVAGGLGAFALARATALRQVRGPRLGNPDIAFWMISQRMLPPVAIVIPIYILFQRLALLDTRTALVIAYVAANLPIAVWLLRDYFQTIPVELEESEAIDGANRYQILWRIVLPLALPGLVATFLFIFVLAWNEYLLALFLSSAKAQTMPLLVAAQNATRGPQWWYMSVLILLMIGPVIVLAIVLERYIARGLLLGAVRG</sequence>
<keyword evidence="3" id="KW-1003">Cell membrane</keyword>
<feature type="transmembrane region" description="Helical" evidence="7">
    <location>
        <begin position="172"/>
        <end position="195"/>
    </location>
</feature>
<dbReference type="PROSITE" id="PS50928">
    <property type="entry name" value="ABC_TM1"/>
    <property type="match status" value="1"/>
</dbReference>
<evidence type="ECO:0000256" key="5">
    <source>
        <dbReference type="ARBA" id="ARBA00022989"/>
    </source>
</evidence>
<proteinExistence type="inferred from homology"/>
<dbReference type="AlphaFoldDB" id="A0A831X6M1"/>
<dbReference type="Pfam" id="PF00528">
    <property type="entry name" value="BPD_transp_1"/>
    <property type="match status" value="1"/>
</dbReference>
<dbReference type="Gene3D" id="1.10.3720.10">
    <property type="entry name" value="MetI-like"/>
    <property type="match status" value="2"/>
</dbReference>
<dbReference type="InterPro" id="IPR035906">
    <property type="entry name" value="MetI-like_sf"/>
</dbReference>
<dbReference type="InterPro" id="IPR050901">
    <property type="entry name" value="BP-dep_ABC_trans_perm"/>
</dbReference>
<dbReference type="GO" id="GO:0005886">
    <property type="term" value="C:plasma membrane"/>
    <property type="evidence" value="ECO:0007669"/>
    <property type="project" value="UniProtKB-SubCell"/>
</dbReference>
<evidence type="ECO:0000256" key="2">
    <source>
        <dbReference type="ARBA" id="ARBA00022448"/>
    </source>
</evidence>
<name>A0A831X6M1_9BACT</name>
<feature type="domain" description="ABC transmembrane type-1" evidence="8">
    <location>
        <begin position="83"/>
        <end position="326"/>
    </location>
</feature>